<dbReference type="GO" id="GO:0003700">
    <property type="term" value="F:DNA-binding transcription factor activity"/>
    <property type="evidence" value="ECO:0007669"/>
    <property type="project" value="InterPro"/>
</dbReference>
<dbReference type="GO" id="GO:0032993">
    <property type="term" value="C:protein-DNA complex"/>
    <property type="evidence" value="ECO:0007669"/>
    <property type="project" value="TreeGrafter"/>
</dbReference>
<dbReference type="InterPro" id="IPR005119">
    <property type="entry name" value="LysR_subst-bd"/>
</dbReference>
<dbReference type="GO" id="GO:0003677">
    <property type="term" value="F:DNA binding"/>
    <property type="evidence" value="ECO:0007669"/>
    <property type="project" value="UniProtKB-KW"/>
</dbReference>
<comment type="similarity">
    <text evidence="1">Belongs to the LysR transcriptional regulatory family.</text>
</comment>
<evidence type="ECO:0000256" key="2">
    <source>
        <dbReference type="ARBA" id="ARBA00023015"/>
    </source>
</evidence>
<evidence type="ECO:0000256" key="3">
    <source>
        <dbReference type="ARBA" id="ARBA00023125"/>
    </source>
</evidence>
<sequence>MNLESVRAFVAVAEEGQFRHAAARLGVTQQAVSKRIAALESYLGVALFRRVPTGAVLTGHGESFLPHARAVLMAVRQAVASVRTAGEPLRVDVLRSHLASAEILRDFHRTHPDIPLETVTLAKADAAVRALLDGEIDVAFAYLRSPVEERDPLLKSAFVHFEGLDVVVGARHPLAGAEQLGPGDLGPFTAWMPGIVGGSEWGEFYREFGEAFSLVIDSSGPNFGPESLLETIGASSSLITFVGRKTRLTWPEDETLRRIPLTSPTPTYPWSLVWHSHNRHPGLRDLVSYMRAGFRPPGRASKVWLPEGTDFPAPQVF</sequence>
<dbReference type="Proteomes" id="UP000373149">
    <property type="component" value="Unassembled WGS sequence"/>
</dbReference>
<dbReference type="SUPFAM" id="SSF53850">
    <property type="entry name" value="Periplasmic binding protein-like II"/>
    <property type="match status" value="1"/>
</dbReference>
<accession>A0A5N8WJC2</accession>
<keyword evidence="2" id="KW-0805">Transcription regulation</keyword>
<name>A0A5N8WJC2_9ACTN</name>
<dbReference type="Gene3D" id="3.40.190.290">
    <property type="match status" value="1"/>
</dbReference>
<gene>
    <name evidence="6" type="ORF">FPZ41_02630</name>
</gene>
<keyword evidence="3" id="KW-0238">DNA-binding</keyword>
<dbReference type="InterPro" id="IPR036390">
    <property type="entry name" value="WH_DNA-bd_sf"/>
</dbReference>
<dbReference type="Pfam" id="PF00126">
    <property type="entry name" value="HTH_1"/>
    <property type="match status" value="1"/>
</dbReference>
<dbReference type="EMBL" id="VMNX01000003">
    <property type="protein sequence ID" value="MPY47550.1"/>
    <property type="molecule type" value="Genomic_DNA"/>
</dbReference>
<keyword evidence="7" id="KW-1185">Reference proteome</keyword>
<dbReference type="InterPro" id="IPR036388">
    <property type="entry name" value="WH-like_DNA-bd_sf"/>
</dbReference>
<dbReference type="Gene3D" id="1.10.10.10">
    <property type="entry name" value="Winged helix-like DNA-binding domain superfamily/Winged helix DNA-binding domain"/>
    <property type="match status" value="1"/>
</dbReference>
<evidence type="ECO:0000256" key="1">
    <source>
        <dbReference type="ARBA" id="ARBA00009437"/>
    </source>
</evidence>
<keyword evidence="4" id="KW-0804">Transcription</keyword>
<evidence type="ECO:0000313" key="7">
    <source>
        <dbReference type="Proteomes" id="UP000373149"/>
    </source>
</evidence>
<evidence type="ECO:0000313" key="6">
    <source>
        <dbReference type="EMBL" id="MPY47550.1"/>
    </source>
</evidence>
<dbReference type="RefSeq" id="WP_322619746.1">
    <property type="nucleotide sequence ID" value="NZ_VMNX01000003.1"/>
</dbReference>
<dbReference type="FunFam" id="1.10.10.10:FF:000001">
    <property type="entry name" value="LysR family transcriptional regulator"/>
    <property type="match status" value="1"/>
</dbReference>
<dbReference type="PANTHER" id="PTHR30346:SF0">
    <property type="entry name" value="HCA OPERON TRANSCRIPTIONAL ACTIVATOR HCAR"/>
    <property type="match status" value="1"/>
</dbReference>
<dbReference type="InterPro" id="IPR000847">
    <property type="entry name" value="LysR_HTH_N"/>
</dbReference>
<dbReference type="PANTHER" id="PTHR30346">
    <property type="entry name" value="TRANSCRIPTIONAL DUAL REGULATOR HCAR-RELATED"/>
    <property type="match status" value="1"/>
</dbReference>
<organism evidence="6 7">
    <name type="scientific">Streptomyces acidicola</name>
    <dbReference type="NCBI Taxonomy" id="2596892"/>
    <lineage>
        <taxon>Bacteria</taxon>
        <taxon>Bacillati</taxon>
        <taxon>Actinomycetota</taxon>
        <taxon>Actinomycetes</taxon>
        <taxon>Kitasatosporales</taxon>
        <taxon>Streptomycetaceae</taxon>
        <taxon>Streptomyces</taxon>
    </lineage>
</organism>
<dbReference type="PRINTS" id="PR00039">
    <property type="entry name" value="HTHLYSR"/>
</dbReference>
<proteinExistence type="inferred from homology"/>
<dbReference type="Pfam" id="PF03466">
    <property type="entry name" value="LysR_substrate"/>
    <property type="match status" value="1"/>
</dbReference>
<protein>
    <submittedName>
        <fullName evidence="6">LysR family transcriptional regulator</fullName>
    </submittedName>
</protein>
<dbReference type="AlphaFoldDB" id="A0A5N8WJC2"/>
<comment type="caution">
    <text evidence="6">The sequence shown here is derived from an EMBL/GenBank/DDBJ whole genome shotgun (WGS) entry which is preliminary data.</text>
</comment>
<dbReference type="PROSITE" id="PS50931">
    <property type="entry name" value="HTH_LYSR"/>
    <property type="match status" value="1"/>
</dbReference>
<reference evidence="6 7" key="1">
    <citation type="submission" date="2019-09" db="EMBL/GenBank/DDBJ databases">
        <authorList>
            <person name="Duangmal K."/>
            <person name="Teo W.F.A."/>
            <person name="Lipun K."/>
        </authorList>
    </citation>
    <scope>NUCLEOTIDE SEQUENCE [LARGE SCALE GENOMIC DNA]</scope>
    <source>
        <strain evidence="6 7">K1PN6</strain>
    </source>
</reference>
<evidence type="ECO:0000259" key="5">
    <source>
        <dbReference type="PROSITE" id="PS50931"/>
    </source>
</evidence>
<evidence type="ECO:0000256" key="4">
    <source>
        <dbReference type="ARBA" id="ARBA00023163"/>
    </source>
</evidence>
<feature type="domain" description="HTH lysR-type" evidence="5">
    <location>
        <begin position="1"/>
        <end position="58"/>
    </location>
</feature>
<dbReference type="SUPFAM" id="SSF46785">
    <property type="entry name" value="Winged helix' DNA-binding domain"/>
    <property type="match status" value="1"/>
</dbReference>